<evidence type="ECO:0000256" key="1">
    <source>
        <dbReference type="RuleBase" id="RU004560"/>
    </source>
</evidence>
<accession>A0AAD5KFB1</accession>
<dbReference type="InterPro" id="IPR052090">
    <property type="entry name" value="Cytolytic_pore-forming_toxin"/>
</dbReference>
<feature type="transmembrane region" description="Helical" evidence="2">
    <location>
        <begin position="25"/>
        <end position="44"/>
    </location>
</feature>
<dbReference type="EMBL" id="WJBH02000080">
    <property type="protein sequence ID" value="KAI9550821.1"/>
    <property type="molecule type" value="Genomic_DNA"/>
</dbReference>
<evidence type="ECO:0000256" key="2">
    <source>
        <dbReference type="SAM" id="Phobius"/>
    </source>
</evidence>
<dbReference type="Pfam" id="PF00735">
    <property type="entry name" value="Septin"/>
    <property type="match status" value="1"/>
</dbReference>
<dbReference type="InterPro" id="IPR027417">
    <property type="entry name" value="P-loop_NTPase"/>
</dbReference>
<dbReference type="PANTHER" id="PTHR31594">
    <property type="entry name" value="AIG1-TYPE G DOMAIN-CONTAINING PROTEIN"/>
    <property type="match status" value="1"/>
</dbReference>
<feature type="transmembrane region" description="Helical" evidence="2">
    <location>
        <begin position="1411"/>
        <end position="1429"/>
    </location>
</feature>
<dbReference type="FunFam" id="3.40.50.300:FF:002209">
    <property type="entry name" value="Uncharacterized protein"/>
    <property type="match status" value="1"/>
</dbReference>
<feature type="transmembrane region" description="Helical" evidence="2">
    <location>
        <begin position="1441"/>
        <end position="1459"/>
    </location>
</feature>
<dbReference type="InterPro" id="IPR048997">
    <property type="entry name" value="Stonustoxin-like_helical"/>
</dbReference>
<gene>
    <name evidence="4" type="ORF">GHT06_005402</name>
</gene>
<dbReference type="InterPro" id="IPR036116">
    <property type="entry name" value="FN3_sf"/>
</dbReference>
<keyword evidence="2" id="KW-0812">Transmembrane</keyword>
<protein>
    <recommendedName>
        <fullName evidence="3">Fibronectin type-III domain-containing protein</fullName>
    </recommendedName>
</protein>
<feature type="domain" description="Fibronectin type-III" evidence="3">
    <location>
        <begin position="659"/>
        <end position="763"/>
    </location>
</feature>
<dbReference type="Gene3D" id="3.40.50.300">
    <property type="entry name" value="P-loop containing nucleotide triphosphate hydrolases"/>
    <property type="match status" value="1"/>
</dbReference>
<dbReference type="SUPFAM" id="SSF52540">
    <property type="entry name" value="P-loop containing nucleoside triphosphate hydrolases"/>
    <property type="match status" value="1"/>
</dbReference>
<keyword evidence="2" id="KW-0472">Membrane</keyword>
<dbReference type="SMART" id="SM00060">
    <property type="entry name" value="FN3"/>
    <property type="match status" value="2"/>
</dbReference>
<evidence type="ECO:0000313" key="4">
    <source>
        <dbReference type="EMBL" id="KAI9550821.1"/>
    </source>
</evidence>
<keyword evidence="2" id="KW-1133">Transmembrane helix</keyword>
<keyword evidence="1" id="KW-0547">Nucleotide-binding</keyword>
<feature type="transmembrane region" description="Helical" evidence="2">
    <location>
        <begin position="1381"/>
        <end position="1399"/>
    </location>
</feature>
<dbReference type="InterPro" id="IPR030379">
    <property type="entry name" value="G_SEPTIN_dom"/>
</dbReference>
<organism evidence="4 5">
    <name type="scientific">Daphnia sinensis</name>
    <dbReference type="NCBI Taxonomy" id="1820382"/>
    <lineage>
        <taxon>Eukaryota</taxon>
        <taxon>Metazoa</taxon>
        <taxon>Ecdysozoa</taxon>
        <taxon>Arthropoda</taxon>
        <taxon>Crustacea</taxon>
        <taxon>Branchiopoda</taxon>
        <taxon>Diplostraca</taxon>
        <taxon>Cladocera</taxon>
        <taxon>Anomopoda</taxon>
        <taxon>Daphniidae</taxon>
        <taxon>Daphnia</taxon>
        <taxon>Daphnia similis group</taxon>
    </lineage>
</organism>
<dbReference type="CDD" id="cd00063">
    <property type="entry name" value="FN3"/>
    <property type="match status" value="2"/>
</dbReference>
<reference evidence="4" key="1">
    <citation type="submission" date="2022-05" db="EMBL/GenBank/DDBJ databases">
        <title>A multi-omics perspective on studying reproductive biology in Daphnia sinensis.</title>
        <authorList>
            <person name="Jia J."/>
        </authorList>
    </citation>
    <scope>NUCLEOTIDE SEQUENCE</scope>
    <source>
        <strain evidence="4">WSL</strain>
    </source>
</reference>
<dbReference type="InterPro" id="IPR003961">
    <property type="entry name" value="FN3_dom"/>
</dbReference>
<feature type="domain" description="Fibronectin type-III" evidence="3">
    <location>
        <begin position="563"/>
        <end position="656"/>
    </location>
</feature>
<name>A0AAD5KFB1_9CRUS</name>
<dbReference type="GO" id="GO:0005525">
    <property type="term" value="F:GTP binding"/>
    <property type="evidence" value="ECO:0007669"/>
    <property type="project" value="UniProtKB-KW"/>
</dbReference>
<feature type="transmembrane region" description="Helical" evidence="2">
    <location>
        <begin position="1334"/>
        <end position="1360"/>
    </location>
</feature>
<dbReference type="CDD" id="cd00882">
    <property type="entry name" value="Ras_like_GTPase"/>
    <property type="match status" value="1"/>
</dbReference>
<dbReference type="Pfam" id="PF00041">
    <property type="entry name" value="fn3"/>
    <property type="match status" value="2"/>
</dbReference>
<comment type="similarity">
    <text evidence="1">Belongs to the TRAFAC class TrmE-Era-EngA-EngB-Septin-like GTPase superfamily. Septin GTPase family.</text>
</comment>
<dbReference type="Proteomes" id="UP000820818">
    <property type="component" value="Unassembled WGS sequence"/>
</dbReference>
<sequence length="1511" mass="172687">MANYLDDIEILALGRRFSLGTLYNYVDDSIIPVLMYIFVCWIWMCSDIRLWATDDVSQLSVKTEMNAEVSLKATVQTDEEDEDLDEGQDQGSFLSNLGMDDHTAMSVTAGLLRPSLNGAWHYAADWVDAKDELSSQGAHVAVHCCHTEKNVFINRESQLEAVYQPELLPNSQATHVVIAITYGLEAFCIFPQGHQAETYARIFKDRLVDESENLELDHDEEGDEEDGRHCSIPKDLQCILYSDLVDVEDSKSWTLKPVAAQYEACRKILEGGTEKAVPLRVWLRPLCNLVNAEGRIAQIPINGEDVSQKLIFRCQAMLSRFHRIRREAELFANELDGIESHQCIPSTASKRIKHFKELIMQFLPIFIKAISVWTTQIRQGTVREEKMAKFIDVLDTQSPFVANKLKHWLNLQRQELKTLKSLDKLPGVLVVSSMERLEQEIRNGGNGSYAVVLHLPSPREESDFFVNEMTRFIDNFDAAASSSWANLTTNDLTTAKSTSPKYRQIFTSGQEFSDWIANHNSDTKNVHYIIFYDEFTEQTLPFTKLYPCGRDETLPLHFTLPKAPGQVTVTKNRRGVIGLSWTAGDLWTTGLSHYLVQYRSVNGQEEHWHSIRNSSNKIEIDYLQSGETYVFRVAAETFGGKSPFSPVSCEVTVDPVCPPPNGLRAHEVTDTNISVSWCHQPYAKNDAEEEISITSFSVECWISDSRHKSTFIQRSTPNTSIVLEPLVPGATYNIQVRVECKNASGSTLYSPASKILETETLREPERAALVVHRTSKKCCHSPEIDVYELPLKKRHNTKIQGVGHYVFGEPSYLALTGKRRKRTILVLGATGSGKSTLINAMVNYVLGVDWEDDFRFKLINEPANKSQAHSQTDKVTTYDLFEMKGSRLDYSLTIVDTPGFGDTGGIERDNKIMQQLKDYFQCRHGIQQLEAVCFVVQSSLARLTPTQQYIFDQILSIFGENIKDNIRLMVTFADNDLPPVLDAVKKANIPSPVDPITKLPLHHKFNNSIFFVTNKGNRQTNEFNRTYFEMAVRGFDKFFADLSNMEAKSLTLTREVLEERRRLEALVEGLQIRTQIKLARIDEFEQIKKMLAENQQQMDANKNFDFEVEFFVPKSTDISGTGQFTTNCQKCTTTCHFPCSQASDTDKHRCSVMDSNGTCRICKCPWNDHFNQRYRYEMVKEKRQRSSDAIRKQYQGAKAEVLSNQELFAKMRKEIDQYEKQLMELVQGTSPCIQRLDEIALKPHTLSTPAYIDLMIVKEKQEHRPGYRQRITTLQRLHQVAEMMNKLVEDYHNPPPWYKKPMDIVLNRVADFANNWLPSLRIGLRQLPFTILKLFPYFIPIGFFFKFTREILTVIILAVLSIRIKKLRSSTRFNETLKKYLISNMVAVSSILIHKIWSATAFDFIDTISEFRAYGIMFAVSSTLIPKLWSSTNFMENIKEFFFAIMVAISLILMKQVWLSTTFVCFDFADMLRVLCTIIIAVNATVKEKFFLINPTGLDTYLPVRGPFIVT</sequence>
<evidence type="ECO:0000313" key="5">
    <source>
        <dbReference type="Proteomes" id="UP000820818"/>
    </source>
</evidence>
<dbReference type="PROSITE" id="PS50853">
    <property type="entry name" value="FN3"/>
    <property type="match status" value="2"/>
</dbReference>
<dbReference type="InterPro" id="IPR013783">
    <property type="entry name" value="Ig-like_fold"/>
</dbReference>
<keyword evidence="1" id="KW-0342">GTP-binding</keyword>
<dbReference type="SUPFAM" id="SSF49265">
    <property type="entry name" value="Fibronectin type III"/>
    <property type="match status" value="1"/>
</dbReference>
<comment type="caution">
    <text evidence="4">The sequence shown here is derived from an EMBL/GenBank/DDBJ whole genome shotgun (WGS) entry which is preliminary data.</text>
</comment>
<dbReference type="Gene3D" id="2.60.40.10">
    <property type="entry name" value="Immunoglobulins"/>
    <property type="match status" value="2"/>
</dbReference>
<dbReference type="Pfam" id="PF21109">
    <property type="entry name" value="Stonustoxin_helical"/>
    <property type="match status" value="1"/>
</dbReference>
<dbReference type="PANTHER" id="PTHR31594:SF14">
    <property type="entry name" value="FIBRONECTIN TYPE-III DOMAIN-CONTAINING PROTEIN"/>
    <property type="match status" value="1"/>
</dbReference>
<evidence type="ECO:0000259" key="3">
    <source>
        <dbReference type="PROSITE" id="PS50853"/>
    </source>
</evidence>
<proteinExistence type="inferred from homology"/>
<keyword evidence="5" id="KW-1185">Reference proteome</keyword>